<gene>
    <name evidence="3" type="ordered locus">Bache_0263</name>
</gene>
<evidence type="ECO:0000256" key="1">
    <source>
        <dbReference type="PIRNR" id="PIRNR012524"/>
    </source>
</evidence>
<dbReference type="InterPro" id="IPR040764">
    <property type="entry name" value="CvfB_WH"/>
</dbReference>
<accession>E6STU0</accession>
<dbReference type="Gene3D" id="1.10.10.10">
    <property type="entry name" value="Winged helix-like DNA-binding domain superfamily/Winged helix DNA-binding domain"/>
    <property type="match status" value="1"/>
</dbReference>
<dbReference type="InterPro" id="IPR012340">
    <property type="entry name" value="NA-bd_OB-fold"/>
</dbReference>
<dbReference type="SUPFAM" id="SSF50249">
    <property type="entry name" value="Nucleic acid-binding proteins"/>
    <property type="match status" value="1"/>
</dbReference>
<keyword evidence="4" id="KW-1185">Reference proteome</keyword>
<dbReference type="Proteomes" id="UP000008630">
    <property type="component" value="Chromosome"/>
</dbReference>
<organism evidence="3 4">
    <name type="scientific">Bacteroides helcogenes (strain ATCC 35417 / DSM 20613 / JCM 6297 / CCUG 15421 / P 36-108)</name>
    <dbReference type="NCBI Taxonomy" id="693979"/>
    <lineage>
        <taxon>Bacteria</taxon>
        <taxon>Pseudomonadati</taxon>
        <taxon>Bacteroidota</taxon>
        <taxon>Bacteroidia</taxon>
        <taxon>Bacteroidales</taxon>
        <taxon>Bacteroidaceae</taxon>
        <taxon>Bacteroides</taxon>
    </lineage>
</organism>
<sequence length="278" mass="31699">MSIELGKYNTLTVVKEVDFGMYLDGGEEGEILLPSRYVPKDCKVGDELNVFIYLDNEERLVATTLTPLVQVGQFAYLEVAWINQYGAFLNWGLMKDLFVPFREQKMKMQVGKSYVIHAHLDDESYRIVASAKVDRYLSKEKASYEPGQEVDVLIWQKTDLGFKVIIENLYGGLLYDSEIFQPLHTGMVLKAYVKQVREDGKIDLELQKAGPAKVNDFSSVLLDYIRRQGGRITLNDKSPAEDIYAVFGVSKKTFKKAVGDLYKKRLLILDENGIEIRN</sequence>
<dbReference type="GO" id="GO:0003676">
    <property type="term" value="F:nucleic acid binding"/>
    <property type="evidence" value="ECO:0007669"/>
    <property type="project" value="InterPro"/>
</dbReference>
<reference key="1">
    <citation type="submission" date="2010-11" db="EMBL/GenBank/DDBJ databases">
        <title>The complete genome of Bacteroides helcogenes P 36-108.</title>
        <authorList>
            <consortium name="US DOE Joint Genome Institute (JGI-PGF)"/>
            <person name="Lucas S."/>
            <person name="Copeland A."/>
            <person name="Lapidus A."/>
            <person name="Bruce D."/>
            <person name="Goodwin L."/>
            <person name="Pitluck S."/>
            <person name="Kyrpides N."/>
            <person name="Mavromatis K."/>
            <person name="Ivanova N."/>
            <person name="Zeytun A."/>
            <person name="Brettin T."/>
            <person name="Detter J.C."/>
            <person name="Tapia R."/>
            <person name="Han C."/>
            <person name="Land M."/>
            <person name="Hauser L."/>
            <person name="Markowitz V."/>
            <person name="Cheng J.-F."/>
            <person name="Hugenholtz P."/>
            <person name="Woyke T."/>
            <person name="Wu D."/>
            <person name="Gronow S."/>
            <person name="Wellnitz S."/>
            <person name="Brambilla E."/>
            <person name="Klenk H.-P."/>
            <person name="Eisen J.A."/>
        </authorList>
    </citation>
    <scope>NUCLEOTIDE SEQUENCE</scope>
    <source>
        <strain>P 36-108</strain>
    </source>
</reference>
<dbReference type="KEGG" id="bhl:Bache_0263"/>
<dbReference type="EMBL" id="CP002352">
    <property type="protein sequence ID" value="ADV42293.1"/>
    <property type="molecule type" value="Genomic_DNA"/>
</dbReference>
<dbReference type="SMART" id="SM00316">
    <property type="entry name" value="S1"/>
    <property type="match status" value="2"/>
</dbReference>
<dbReference type="OrthoDB" id="9801597at2"/>
<evidence type="ECO:0000313" key="4">
    <source>
        <dbReference type="Proteomes" id="UP000008630"/>
    </source>
</evidence>
<dbReference type="PATRIC" id="fig|693979.3.peg.284"/>
<dbReference type="STRING" id="693979.Bache_0263"/>
<feature type="domain" description="S1 motif" evidence="2">
    <location>
        <begin position="4"/>
        <end position="65"/>
    </location>
</feature>
<comment type="similarity">
    <text evidence="1">Belongs to the CvfB family.</text>
</comment>
<protein>
    <recommendedName>
        <fullName evidence="2">S1 motif domain-containing protein</fullName>
    </recommendedName>
</protein>
<name>E6STU0_BACT6</name>
<dbReference type="PANTHER" id="PTHR37296:SF1">
    <property type="entry name" value="CONSERVED VIRULENCE FACTOR B"/>
    <property type="match status" value="1"/>
</dbReference>
<dbReference type="Pfam" id="PF13509">
    <property type="entry name" value="S1_2"/>
    <property type="match status" value="1"/>
</dbReference>
<proteinExistence type="inferred from homology"/>
<dbReference type="PIRSF" id="PIRSF012524">
    <property type="entry name" value="YitL_S1"/>
    <property type="match status" value="1"/>
</dbReference>
<dbReference type="RefSeq" id="WP_013545910.1">
    <property type="nucleotide sequence ID" value="NC_014933.1"/>
</dbReference>
<dbReference type="InterPro" id="IPR003029">
    <property type="entry name" value="S1_domain"/>
</dbReference>
<feature type="domain" description="S1 motif" evidence="2">
    <location>
        <begin position="145"/>
        <end position="207"/>
    </location>
</feature>
<dbReference type="PANTHER" id="PTHR37296">
    <property type="entry name" value="CONSERVED VIRULENCE FACTOR B"/>
    <property type="match status" value="1"/>
</dbReference>
<dbReference type="Pfam" id="PF17783">
    <property type="entry name" value="WHD_CvfB"/>
    <property type="match status" value="1"/>
</dbReference>
<evidence type="ECO:0000313" key="3">
    <source>
        <dbReference type="EMBL" id="ADV42293.1"/>
    </source>
</evidence>
<dbReference type="InterPro" id="IPR014464">
    <property type="entry name" value="CvfB_fam"/>
</dbReference>
<dbReference type="InterPro" id="IPR039566">
    <property type="entry name" value="CvfB_S1_st"/>
</dbReference>
<dbReference type="AlphaFoldDB" id="E6STU0"/>
<dbReference type="Gene3D" id="2.40.50.140">
    <property type="entry name" value="Nucleic acid-binding proteins"/>
    <property type="match status" value="3"/>
</dbReference>
<dbReference type="HOGENOM" id="CLU_064885_1_0_10"/>
<reference evidence="3 4" key="2">
    <citation type="journal article" date="2011" name="Stand. Genomic Sci.">
        <title>Complete genome sequence of Bacteroides helcogenes type strain (P 36-108).</title>
        <authorList>
            <person name="Pati A."/>
            <person name="Gronow S."/>
            <person name="Zeytun A."/>
            <person name="Lapidus A."/>
            <person name="Nolan M."/>
            <person name="Hammon N."/>
            <person name="Deshpande S."/>
            <person name="Cheng J.F."/>
            <person name="Tapia R."/>
            <person name="Han C."/>
            <person name="Goodwin L."/>
            <person name="Pitluck S."/>
            <person name="Liolios K."/>
            <person name="Pagani I."/>
            <person name="Ivanova N."/>
            <person name="Mavromatis K."/>
            <person name="Chen A."/>
            <person name="Palaniappan K."/>
            <person name="Land M."/>
            <person name="Hauser L."/>
            <person name="Chang Y.J."/>
            <person name="Jeffries C.D."/>
            <person name="Detter J.C."/>
            <person name="Brambilla E."/>
            <person name="Rohde M."/>
            <person name="Goker M."/>
            <person name="Woyke T."/>
            <person name="Bristow J."/>
            <person name="Eisen J.A."/>
            <person name="Markowitz V."/>
            <person name="Hugenholtz P."/>
            <person name="Kyrpides N.C."/>
            <person name="Klenk H.P."/>
            <person name="Lucas S."/>
        </authorList>
    </citation>
    <scope>NUCLEOTIDE SEQUENCE [LARGE SCALE GENOMIC DNA]</scope>
    <source>
        <strain evidence="4">ATCC 35417 / DSM 20613 / JCM 6297 / CCUG 15421 / P 36-108</strain>
    </source>
</reference>
<dbReference type="InterPro" id="IPR036388">
    <property type="entry name" value="WH-like_DNA-bd_sf"/>
</dbReference>
<dbReference type="eggNOG" id="COG2996">
    <property type="taxonomic scope" value="Bacteria"/>
</dbReference>
<evidence type="ECO:0000259" key="2">
    <source>
        <dbReference type="SMART" id="SM00316"/>
    </source>
</evidence>